<dbReference type="FunFam" id="3.40.50.300:FF:000042">
    <property type="entry name" value="Maltose/maltodextrin ABC transporter, ATP-binding protein"/>
    <property type="match status" value="1"/>
</dbReference>
<dbReference type="GO" id="GO:0140359">
    <property type="term" value="F:ABC-type transporter activity"/>
    <property type="evidence" value="ECO:0007669"/>
    <property type="project" value="InterPro"/>
</dbReference>
<dbReference type="InterPro" id="IPR047641">
    <property type="entry name" value="ABC_transpr_MalK/UgpC-like"/>
</dbReference>
<feature type="domain" description="ABC transporter" evidence="4">
    <location>
        <begin position="9"/>
        <end position="239"/>
    </location>
</feature>
<evidence type="ECO:0000256" key="2">
    <source>
        <dbReference type="ARBA" id="ARBA00022741"/>
    </source>
</evidence>
<dbReference type="SUPFAM" id="SSF52540">
    <property type="entry name" value="P-loop containing nucleoside triphosphate hydrolases"/>
    <property type="match status" value="1"/>
</dbReference>
<dbReference type="GO" id="GO:0008643">
    <property type="term" value="P:carbohydrate transport"/>
    <property type="evidence" value="ECO:0007669"/>
    <property type="project" value="InterPro"/>
</dbReference>
<dbReference type="SUPFAM" id="SSF50331">
    <property type="entry name" value="MOP-like"/>
    <property type="match status" value="1"/>
</dbReference>
<evidence type="ECO:0000256" key="1">
    <source>
        <dbReference type="ARBA" id="ARBA00022448"/>
    </source>
</evidence>
<sequence>MNNSVQPNVALSGVFKRYGTTEVVKGIDLEIGKQEFVVLVGPSGCGKSTTLRMIAGLEGISEGEVSVAGRVVNEVAPKDRDVAMVFQNYALYPHLSVYDNISFGLKLRKVNKEDTAAAVSEASGILGLDQYLERKPSDLSGGQRQRVAMGRAIVRQPEVFLFDEPLSNLDAKLRTQMRAEIKRLHSRLKVTTVYVTHDQVEAMTLADRIVVMRDGNIEQVGTPMEVFTKPANTFVAGFMGSPPMNLIEGEVKLGAGGASVDIGGGNIIPVPPKDGIELTEGQKVILGIRPEDLELTALEGGNYVKIDCEVDLVEPLGAEALLHIHIAGKAMVAKEQSRSLDLNAVGDAKEIYANLDYLHLFDAETEKSIY</sequence>
<dbReference type="InterPro" id="IPR008995">
    <property type="entry name" value="Mo/tungstate-bd_C_term_dom"/>
</dbReference>
<dbReference type="Pfam" id="PF17912">
    <property type="entry name" value="OB_MalK"/>
    <property type="match status" value="1"/>
</dbReference>
<dbReference type="Proteomes" id="UP000321764">
    <property type="component" value="Unassembled WGS sequence"/>
</dbReference>
<dbReference type="GO" id="GO:0055052">
    <property type="term" value="C:ATP-binding cassette (ABC) transporter complex, substrate-binding subunit-containing"/>
    <property type="evidence" value="ECO:0007669"/>
    <property type="project" value="TreeGrafter"/>
</dbReference>
<dbReference type="InterPro" id="IPR015855">
    <property type="entry name" value="ABC_transpr_MalK-like"/>
</dbReference>
<name>A0A5C8Z358_9GAMM</name>
<dbReference type="Gene3D" id="2.40.50.140">
    <property type="entry name" value="Nucleic acid-binding proteins"/>
    <property type="match status" value="1"/>
</dbReference>
<comment type="caution">
    <text evidence="5">The sequence shown here is derived from an EMBL/GenBank/DDBJ whole genome shotgun (WGS) entry which is preliminary data.</text>
</comment>
<dbReference type="AlphaFoldDB" id="A0A5C8Z358"/>
<organism evidence="5 6">
    <name type="scientific">Reinekea thalattae</name>
    <dbReference type="NCBI Taxonomy" id="2593301"/>
    <lineage>
        <taxon>Bacteria</taxon>
        <taxon>Pseudomonadati</taxon>
        <taxon>Pseudomonadota</taxon>
        <taxon>Gammaproteobacteria</taxon>
        <taxon>Oceanospirillales</taxon>
        <taxon>Saccharospirillaceae</taxon>
        <taxon>Reinekea</taxon>
    </lineage>
</organism>
<dbReference type="SMART" id="SM00382">
    <property type="entry name" value="AAA"/>
    <property type="match status" value="1"/>
</dbReference>
<dbReference type="PANTHER" id="PTHR43875:SF1">
    <property type="entry name" value="OSMOPROTECTIVE COMPOUNDS UPTAKE ATP-BINDING PROTEIN GGTA"/>
    <property type="match status" value="1"/>
</dbReference>
<keyword evidence="1" id="KW-0813">Transport</keyword>
<evidence type="ECO:0000313" key="6">
    <source>
        <dbReference type="Proteomes" id="UP000321764"/>
    </source>
</evidence>
<keyword evidence="2" id="KW-0547">Nucleotide-binding</keyword>
<gene>
    <name evidence="5" type="primary">ugpC</name>
    <name evidence="5" type="ORF">FME95_12580</name>
</gene>
<dbReference type="Pfam" id="PF00005">
    <property type="entry name" value="ABC_tran"/>
    <property type="match status" value="1"/>
</dbReference>
<dbReference type="InterPro" id="IPR003593">
    <property type="entry name" value="AAA+_ATPase"/>
</dbReference>
<dbReference type="InterPro" id="IPR040582">
    <property type="entry name" value="OB_MalK-like"/>
</dbReference>
<evidence type="ECO:0000313" key="5">
    <source>
        <dbReference type="EMBL" id="TXR51360.1"/>
    </source>
</evidence>
<dbReference type="InterPro" id="IPR012340">
    <property type="entry name" value="NA-bd_OB-fold"/>
</dbReference>
<dbReference type="InterPro" id="IPR003439">
    <property type="entry name" value="ABC_transporter-like_ATP-bd"/>
</dbReference>
<proteinExistence type="predicted"/>
<dbReference type="RefSeq" id="WP_147714855.1">
    <property type="nucleotide sequence ID" value="NZ_VKAD01000003.1"/>
</dbReference>
<dbReference type="GO" id="GO:0005524">
    <property type="term" value="F:ATP binding"/>
    <property type="evidence" value="ECO:0007669"/>
    <property type="project" value="UniProtKB-KW"/>
</dbReference>
<dbReference type="NCBIfam" id="NF008653">
    <property type="entry name" value="PRK11650.1"/>
    <property type="match status" value="1"/>
</dbReference>
<dbReference type="InterPro" id="IPR017871">
    <property type="entry name" value="ABC_transporter-like_CS"/>
</dbReference>
<evidence type="ECO:0000259" key="4">
    <source>
        <dbReference type="PROSITE" id="PS50893"/>
    </source>
</evidence>
<dbReference type="EMBL" id="VKAD01000003">
    <property type="protein sequence ID" value="TXR51360.1"/>
    <property type="molecule type" value="Genomic_DNA"/>
</dbReference>
<dbReference type="Gene3D" id="3.40.50.300">
    <property type="entry name" value="P-loop containing nucleotide triphosphate hydrolases"/>
    <property type="match status" value="1"/>
</dbReference>
<dbReference type="PANTHER" id="PTHR43875">
    <property type="entry name" value="MALTODEXTRIN IMPORT ATP-BINDING PROTEIN MSMX"/>
    <property type="match status" value="1"/>
</dbReference>
<dbReference type="PROSITE" id="PS00211">
    <property type="entry name" value="ABC_TRANSPORTER_1"/>
    <property type="match status" value="1"/>
</dbReference>
<reference evidence="5 6" key="1">
    <citation type="submission" date="2019-07" db="EMBL/GenBank/DDBJ databases">
        <title>Reinekea sp. strain SSH23 genome sequencing and assembly.</title>
        <authorList>
            <person name="Kim I."/>
        </authorList>
    </citation>
    <scope>NUCLEOTIDE SEQUENCE [LARGE SCALE GENOMIC DNA]</scope>
    <source>
        <strain evidence="5 6">SSH23</strain>
    </source>
</reference>
<evidence type="ECO:0000256" key="3">
    <source>
        <dbReference type="ARBA" id="ARBA00022840"/>
    </source>
</evidence>
<dbReference type="PROSITE" id="PS50893">
    <property type="entry name" value="ABC_TRANSPORTER_2"/>
    <property type="match status" value="1"/>
</dbReference>
<dbReference type="OrthoDB" id="9802264at2"/>
<dbReference type="CDD" id="cd03301">
    <property type="entry name" value="ABC_MalK_N"/>
    <property type="match status" value="1"/>
</dbReference>
<dbReference type="Gene3D" id="2.40.50.100">
    <property type="match status" value="1"/>
</dbReference>
<keyword evidence="6" id="KW-1185">Reference proteome</keyword>
<keyword evidence="3 5" id="KW-0067">ATP-binding</keyword>
<dbReference type="InterPro" id="IPR027417">
    <property type="entry name" value="P-loop_NTPase"/>
</dbReference>
<protein>
    <submittedName>
        <fullName evidence="5">sn-glycerol-3-phosphate ABC transporter ATP-binding protein UgpC</fullName>
    </submittedName>
</protein>
<accession>A0A5C8Z358</accession>
<dbReference type="GO" id="GO:0016887">
    <property type="term" value="F:ATP hydrolysis activity"/>
    <property type="evidence" value="ECO:0007669"/>
    <property type="project" value="InterPro"/>
</dbReference>